<dbReference type="PANTHER" id="PTHR30246:SF1">
    <property type="entry name" value="2-DEHYDRO-3-DEOXY-6-PHOSPHOGALACTONATE ALDOLASE-RELATED"/>
    <property type="match status" value="1"/>
</dbReference>
<dbReference type="Proteomes" id="UP000439591">
    <property type="component" value="Unassembled WGS sequence"/>
</dbReference>
<evidence type="ECO:0000256" key="3">
    <source>
        <dbReference type="ARBA" id="ARBA00011233"/>
    </source>
</evidence>
<name>A0A5S9P5D5_9GAMM</name>
<accession>A0A5S9P5D5</accession>
<organism evidence="7 9">
    <name type="scientific">Zhongshania aliphaticivorans</name>
    <dbReference type="NCBI Taxonomy" id="1470434"/>
    <lineage>
        <taxon>Bacteria</taxon>
        <taxon>Pseudomonadati</taxon>
        <taxon>Pseudomonadota</taxon>
        <taxon>Gammaproteobacteria</taxon>
        <taxon>Cellvibrionales</taxon>
        <taxon>Spongiibacteraceae</taxon>
        <taxon>Zhongshania</taxon>
    </lineage>
</organism>
<keyword evidence="5" id="KW-0119">Carbohydrate metabolism</keyword>
<dbReference type="SUPFAM" id="SSF51569">
    <property type="entry name" value="Aldolase"/>
    <property type="match status" value="1"/>
</dbReference>
<dbReference type="Gene3D" id="3.20.20.70">
    <property type="entry name" value="Aldolase class I"/>
    <property type="match status" value="1"/>
</dbReference>
<keyword evidence="4" id="KW-0456">Lyase</keyword>
<evidence type="ECO:0000313" key="8">
    <source>
        <dbReference type="Proteomes" id="UP000435877"/>
    </source>
</evidence>
<evidence type="ECO:0000313" key="9">
    <source>
        <dbReference type="Proteomes" id="UP000439591"/>
    </source>
</evidence>
<dbReference type="PANTHER" id="PTHR30246">
    <property type="entry name" value="2-KETO-3-DEOXY-6-PHOSPHOGLUCONATE ALDOLASE"/>
    <property type="match status" value="1"/>
</dbReference>
<dbReference type="GO" id="GO:0016829">
    <property type="term" value="F:lyase activity"/>
    <property type="evidence" value="ECO:0007669"/>
    <property type="project" value="UniProtKB-KW"/>
</dbReference>
<dbReference type="InterPro" id="IPR013785">
    <property type="entry name" value="Aldolase_TIM"/>
</dbReference>
<evidence type="ECO:0000256" key="2">
    <source>
        <dbReference type="ARBA" id="ARBA00006906"/>
    </source>
</evidence>
<dbReference type="InterPro" id="IPR000887">
    <property type="entry name" value="Aldlse_KDPG_KHG"/>
</dbReference>
<evidence type="ECO:0000256" key="1">
    <source>
        <dbReference type="ARBA" id="ARBA00004761"/>
    </source>
</evidence>
<comment type="similarity">
    <text evidence="2">Belongs to the KHG/KDPG aldolase family.</text>
</comment>
<evidence type="ECO:0000256" key="5">
    <source>
        <dbReference type="ARBA" id="ARBA00023277"/>
    </source>
</evidence>
<dbReference type="NCBIfam" id="TIGR01182">
    <property type="entry name" value="eda"/>
    <property type="match status" value="1"/>
</dbReference>
<dbReference type="EMBL" id="CACSIK010000001">
    <property type="protein sequence ID" value="CAA0091119.1"/>
    <property type="molecule type" value="Genomic_DNA"/>
</dbReference>
<dbReference type="EMBL" id="CACSIM010000002">
    <property type="protein sequence ID" value="CAA0098598.1"/>
    <property type="molecule type" value="Genomic_DNA"/>
</dbReference>
<comment type="pathway">
    <text evidence="1">Carbohydrate acid metabolism.</text>
</comment>
<protein>
    <submittedName>
        <fullName evidence="7">KHG/KDPG aldolase</fullName>
    </submittedName>
</protein>
<evidence type="ECO:0000313" key="6">
    <source>
        <dbReference type="EMBL" id="CAA0091119.1"/>
    </source>
</evidence>
<dbReference type="CDD" id="cd00452">
    <property type="entry name" value="KDPG_aldolase"/>
    <property type="match status" value="1"/>
</dbReference>
<dbReference type="Proteomes" id="UP000435877">
    <property type="component" value="Unassembled WGS sequence"/>
</dbReference>
<comment type="subunit">
    <text evidence="3">Homotrimer.</text>
</comment>
<evidence type="ECO:0000313" key="7">
    <source>
        <dbReference type="EMBL" id="CAA0098598.1"/>
    </source>
</evidence>
<evidence type="ECO:0000256" key="4">
    <source>
        <dbReference type="ARBA" id="ARBA00023239"/>
    </source>
</evidence>
<sequence>MSDALRVLQGAAPVMAVANFSSMGHAQACAELFAEAKIPAIQITLSDRQAWQMVKLCKDMMPFAKVGVGSVLSRRQMLRVADEADFAVSPGFSQELSILARKTLTPYIPGVATASEIMAAMNEEHRVLSCFPAANVGGASLLESLSAAFPDVTFYPAGGISATDYLDYLVLEKVACVGGSWMVPSEQAITSNRDDILAMLRQIYG</sequence>
<dbReference type="AlphaFoldDB" id="A0A5S9P5D5"/>
<proteinExistence type="inferred from homology"/>
<gene>
    <name evidence="7" type="primary">eda_2</name>
    <name evidence="6" type="ORF">IHBHHGIJ_02111</name>
    <name evidence="7" type="ORF">KFEGEMFD_01713</name>
</gene>
<dbReference type="OrthoDB" id="9805177at2"/>
<reference evidence="8 9" key="1">
    <citation type="submission" date="2019-11" db="EMBL/GenBank/DDBJ databases">
        <authorList>
            <person name="Holert J."/>
        </authorList>
    </citation>
    <scope>NUCLEOTIDE SEQUENCE [LARGE SCALE GENOMIC DNA]</scope>
    <source>
        <strain evidence="7">BC3_2A</strain>
        <strain evidence="6">SB11_1A</strain>
    </source>
</reference>
<dbReference type="RefSeq" id="WP_159268697.1">
    <property type="nucleotide sequence ID" value="NZ_CACSIK010000001.1"/>
</dbReference>
<keyword evidence="8" id="KW-1185">Reference proteome</keyword>
<dbReference type="Pfam" id="PF01081">
    <property type="entry name" value="Aldolase"/>
    <property type="match status" value="1"/>
</dbReference>